<dbReference type="GO" id="GO:0004177">
    <property type="term" value="F:aminopeptidase activity"/>
    <property type="evidence" value="ECO:0007669"/>
    <property type="project" value="UniProtKB-KW"/>
</dbReference>
<evidence type="ECO:0000313" key="9">
    <source>
        <dbReference type="EMBL" id="SNS74698.1"/>
    </source>
</evidence>
<dbReference type="Gene3D" id="3.40.630.10">
    <property type="entry name" value="Zn peptidases"/>
    <property type="match status" value="1"/>
</dbReference>
<feature type="domain" description="Peptidase M28" evidence="8">
    <location>
        <begin position="276"/>
        <end position="470"/>
    </location>
</feature>
<evidence type="ECO:0000256" key="7">
    <source>
        <dbReference type="SAM" id="SignalP"/>
    </source>
</evidence>
<evidence type="ECO:0000256" key="5">
    <source>
        <dbReference type="ARBA" id="ARBA00022801"/>
    </source>
</evidence>
<dbReference type="GO" id="GO:0008235">
    <property type="term" value="F:metalloexopeptidase activity"/>
    <property type="evidence" value="ECO:0007669"/>
    <property type="project" value="InterPro"/>
</dbReference>
<proteinExistence type="predicted"/>
<dbReference type="InterPro" id="IPR045175">
    <property type="entry name" value="M28_fam"/>
</dbReference>
<gene>
    <name evidence="9" type="ORF">SAMN06295955_104183</name>
</gene>
<organism evidence="9 10">
    <name type="scientific">Sphingopyxis indica</name>
    <dbReference type="NCBI Taxonomy" id="436663"/>
    <lineage>
        <taxon>Bacteria</taxon>
        <taxon>Pseudomonadati</taxon>
        <taxon>Pseudomonadota</taxon>
        <taxon>Alphaproteobacteria</taxon>
        <taxon>Sphingomonadales</taxon>
        <taxon>Sphingomonadaceae</taxon>
        <taxon>Sphingopyxis</taxon>
    </lineage>
</organism>
<evidence type="ECO:0000313" key="10">
    <source>
        <dbReference type="Proteomes" id="UP000198339"/>
    </source>
</evidence>
<dbReference type="PANTHER" id="PTHR12147:SF56">
    <property type="entry name" value="AMINOPEPTIDASE YDR415C-RELATED"/>
    <property type="match status" value="1"/>
</dbReference>
<evidence type="ECO:0000256" key="1">
    <source>
        <dbReference type="ARBA" id="ARBA00022438"/>
    </source>
</evidence>
<keyword evidence="10" id="KW-1185">Reference proteome</keyword>
<dbReference type="Pfam" id="PF04389">
    <property type="entry name" value="Peptidase_M28"/>
    <property type="match status" value="1"/>
</dbReference>
<dbReference type="EMBL" id="FZPA01000004">
    <property type="protein sequence ID" value="SNS74698.1"/>
    <property type="molecule type" value="Genomic_DNA"/>
</dbReference>
<dbReference type="PANTHER" id="PTHR12147">
    <property type="entry name" value="METALLOPEPTIDASE M28 FAMILY MEMBER"/>
    <property type="match status" value="1"/>
</dbReference>
<dbReference type="RefSeq" id="WP_089215476.1">
    <property type="nucleotide sequence ID" value="NZ_FZPA01000004.1"/>
</dbReference>
<feature type="signal peptide" evidence="7">
    <location>
        <begin position="1"/>
        <end position="25"/>
    </location>
</feature>
<dbReference type="Proteomes" id="UP000198339">
    <property type="component" value="Unassembled WGS sequence"/>
</dbReference>
<keyword evidence="4 7" id="KW-0732">Signal</keyword>
<keyword evidence="5" id="KW-0378">Hydrolase</keyword>
<evidence type="ECO:0000256" key="3">
    <source>
        <dbReference type="ARBA" id="ARBA00022723"/>
    </source>
</evidence>
<keyword evidence="6" id="KW-0862">Zinc</keyword>
<keyword evidence="3" id="KW-0479">Metal-binding</keyword>
<dbReference type="SUPFAM" id="SSF53187">
    <property type="entry name" value="Zn-dependent exopeptidases"/>
    <property type="match status" value="1"/>
</dbReference>
<dbReference type="GO" id="GO:0046872">
    <property type="term" value="F:metal ion binding"/>
    <property type="evidence" value="ECO:0007669"/>
    <property type="project" value="UniProtKB-KW"/>
</dbReference>
<evidence type="ECO:0000256" key="2">
    <source>
        <dbReference type="ARBA" id="ARBA00022670"/>
    </source>
</evidence>
<keyword evidence="2" id="KW-0645">Protease</keyword>
<sequence>MQKSAFRAAVAAVAFLAFAAPAAHAKGADTRIAEADLAAHIRTLSNDAFEGRAPGTEGEDRTIAYIVGEWAKAGLEAVPGSATPWLQPVPLVESEALGGTAKFKVRGRDAKLEEDGIIVSGRDASVSLEDLPALFVGYGVDAAGRPNADVRGKLAIMLMDTPPFGEAQPRYRERRQMLADAGATGVLVVATDAVPWTQLRDALGGKTVRLGGDAGAGPQVSGFMSLEAADALFTRAGLDGAALREAARAADYRGVVLPVTADIETRTAVRSFASHNVVARLPGANPDGKAVLFLGHWDHLGICRPDDDADRICNGAVDNASGIAVLIEVAKRLAAGARPDRDIYFLATTAEEKGLLGARWFADHPVVPLGDITVALNLDTVAIAPRGTPVATIGRGKPAYDALVSKVAARLGRTIDDDGEADAFAQRQDGWALGAKGVTALMVGGSFSDMGLLEAFLGSDYHRPADEFSDKIPLGGAAEDADLHVALGRAFADRKRWPGE</sequence>
<reference evidence="9 10" key="1">
    <citation type="submission" date="2017-06" db="EMBL/GenBank/DDBJ databases">
        <authorList>
            <person name="Kim H.J."/>
            <person name="Triplett B.A."/>
        </authorList>
    </citation>
    <scope>NUCLEOTIDE SEQUENCE [LARGE SCALE GENOMIC DNA]</scope>
    <source>
        <strain evidence="9 10">DS15</strain>
    </source>
</reference>
<accession>A0A239H0X9</accession>
<dbReference type="GO" id="GO:0004180">
    <property type="term" value="F:carboxypeptidase activity"/>
    <property type="evidence" value="ECO:0007669"/>
    <property type="project" value="UniProtKB-KW"/>
</dbReference>
<dbReference type="AlphaFoldDB" id="A0A239H0X9"/>
<evidence type="ECO:0000259" key="8">
    <source>
        <dbReference type="Pfam" id="PF04389"/>
    </source>
</evidence>
<dbReference type="GO" id="GO:0006508">
    <property type="term" value="P:proteolysis"/>
    <property type="evidence" value="ECO:0007669"/>
    <property type="project" value="UniProtKB-KW"/>
</dbReference>
<dbReference type="InterPro" id="IPR007484">
    <property type="entry name" value="Peptidase_M28"/>
</dbReference>
<dbReference type="Gene3D" id="3.50.30.30">
    <property type="match status" value="1"/>
</dbReference>
<protein>
    <submittedName>
        <fullName evidence="9">Zn-dependent amino- or carboxypeptidase, M28 family</fullName>
    </submittedName>
</protein>
<keyword evidence="9" id="KW-0121">Carboxypeptidase</keyword>
<evidence type="ECO:0000256" key="4">
    <source>
        <dbReference type="ARBA" id="ARBA00022729"/>
    </source>
</evidence>
<keyword evidence="1" id="KW-0031">Aminopeptidase</keyword>
<feature type="chain" id="PRO_5012195934" evidence="7">
    <location>
        <begin position="26"/>
        <end position="500"/>
    </location>
</feature>
<evidence type="ECO:0000256" key="6">
    <source>
        <dbReference type="ARBA" id="ARBA00022833"/>
    </source>
</evidence>
<dbReference type="OrthoDB" id="9778250at2"/>
<name>A0A239H0X9_9SPHN</name>